<evidence type="ECO:0000259" key="1">
    <source>
        <dbReference type="Pfam" id="PF04083"/>
    </source>
</evidence>
<evidence type="ECO:0000313" key="3">
    <source>
        <dbReference type="Proteomes" id="UP001497623"/>
    </source>
</evidence>
<accession>A0AAV2R0Q5</accession>
<dbReference type="InterPro" id="IPR006693">
    <property type="entry name" value="AB_hydrolase_lipase"/>
</dbReference>
<feature type="non-terminal residue" evidence="2">
    <location>
        <position position="199"/>
    </location>
</feature>
<dbReference type="Proteomes" id="UP001497623">
    <property type="component" value="Unassembled WGS sequence"/>
</dbReference>
<evidence type="ECO:0000313" key="2">
    <source>
        <dbReference type="EMBL" id="CAL4106892.1"/>
    </source>
</evidence>
<gene>
    <name evidence="2" type="ORF">MNOR_LOCUS18434</name>
</gene>
<dbReference type="Gene3D" id="3.40.50.1820">
    <property type="entry name" value="alpha/beta hydrolase"/>
    <property type="match status" value="1"/>
</dbReference>
<keyword evidence="3" id="KW-1185">Reference proteome</keyword>
<name>A0AAV2R0Q5_MEGNR</name>
<dbReference type="Pfam" id="PF04083">
    <property type="entry name" value="Abhydro_lipase"/>
    <property type="match status" value="1"/>
</dbReference>
<dbReference type="PANTHER" id="PTHR11005">
    <property type="entry name" value="LYSOSOMAL ACID LIPASE-RELATED"/>
    <property type="match status" value="1"/>
</dbReference>
<sequence length="199" mass="22268">MAGAFPNFDSMSEIKNLKSAMLHPKIDLMPGANMTTPELIAFNGYPVEIHHVITDDGYILELHRIPHGLAGPNVGEPKVAFLHHCLLCSSADYVMNTPDKALAYLMAEAGYDVWMTNVRGNTYSRNHTTLSPDDSKFWQFTQDAHSCTKTPTQEYLLIDQAVPTTRSTRSAIFFKMAANSKNRPLHQLKTPCLVERFLA</sequence>
<dbReference type="AlphaFoldDB" id="A0AAV2R0Q5"/>
<dbReference type="GO" id="GO:0006629">
    <property type="term" value="P:lipid metabolic process"/>
    <property type="evidence" value="ECO:0007669"/>
    <property type="project" value="InterPro"/>
</dbReference>
<reference evidence="2 3" key="1">
    <citation type="submission" date="2024-05" db="EMBL/GenBank/DDBJ databases">
        <authorList>
            <person name="Wallberg A."/>
        </authorList>
    </citation>
    <scope>NUCLEOTIDE SEQUENCE [LARGE SCALE GENOMIC DNA]</scope>
</reference>
<proteinExistence type="predicted"/>
<dbReference type="InterPro" id="IPR029058">
    <property type="entry name" value="AB_hydrolase_fold"/>
</dbReference>
<feature type="domain" description="Partial AB-hydrolase lipase" evidence="1">
    <location>
        <begin position="37"/>
        <end position="96"/>
    </location>
</feature>
<comment type="caution">
    <text evidence="2">The sequence shown here is derived from an EMBL/GenBank/DDBJ whole genome shotgun (WGS) entry which is preliminary data.</text>
</comment>
<organism evidence="2 3">
    <name type="scientific">Meganyctiphanes norvegica</name>
    <name type="common">Northern krill</name>
    <name type="synonym">Thysanopoda norvegica</name>
    <dbReference type="NCBI Taxonomy" id="48144"/>
    <lineage>
        <taxon>Eukaryota</taxon>
        <taxon>Metazoa</taxon>
        <taxon>Ecdysozoa</taxon>
        <taxon>Arthropoda</taxon>
        <taxon>Crustacea</taxon>
        <taxon>Multicrustacea</taxon>
        <taxon>Malacostraca</taxon>
        <taxon>Eumalacostraca</taxon>
        <taxon>Eucarida</taxon>
        <taxon>Euphausiacea</taxon>
        <taxon>Euphausiidae</taxon>
        <taxon>Meganyctiphanes</taxon>
    </lineage>
</organism>
<dbReference type="SUPFAM" id="SSF53474">
    <property type="entry name" value="alpha/beta-Hydrolases"/>
    <property type="match status" value="1"/>
</dbReference>
<dbReference type="EMBL" id="CAXKWB010013183">
    <property type="protein sequence ID" value="CAL4106892.1"/>
    <property type="molecule type" value="Genomic_DNA"/>
</dbReference>
<protein>
    <recommendedName>
        <fullName evidence="1">Partial AB-hydrolase lipase domain-containing protein</fullName>
    </recommendedName>
</protein>